<name>I0GR42_SELRL</name>
<protein>
    <recommendedName>
        <fullName evidence="3">Tat (Twin-arginine translocation) pathway signal sequence</fullName>
    </recommendedName>
</protein>
<evidence type="ECO:0000313" key="1">
    <source>
        <dbReference type="EMBL" id="BAL83229.1"/>
    </source>
</evidence>
<accession>I0GR42</accession>
<dbReference type="InterPro" id="IPR019546">
    <property type="entry name" value="TAT_signal_bac_arc"/>
</dbReference>
<dbReference type="AlphaFoldDB" id="I0GR42"/>
<sequence>MEKSFLIPISRRDFMKMAGMATVGVLAEGAIGGAVTVEAARKSGGTMTYAGKEIPVLFAVDVCVAGGGPHWRSGRYRCSLGAEKADCCQ</sequence>
<dbReference type="EMBL" id="AP012292">
    <property type="protein sequence ID" value="BAL83229.1"/>
    <property type="molecule type" value="Genomic_DNA"/>
</dbReference>
<dbReference type="Proteomes" id="UP000007887">
    <property type="component" value="Chromosome"/>
</dbReference>
<organism evidence="1 2">
    <name type="scientific">Selenomonas ruminantium subsp. lactilytica (strain NBRC 103574 / TAM6421)</name>
    <dbReference type="NCBI Taxonomy" id="927704"/>
    <lineage>
        <taxon>Bacteria</taxon>
        <taxon>Bacillati</taxon>
        <taxon>Bacillota</taxon>
        <taxon>Negativicutes</taxon>
        <taxon>Selenomonadales</taxon>
        <taxon>Selenomonadaceae</taxon>
        <taxon>Selenomonas</taxon>
    </lineage>
</organism>
<dbReference type="HOGENOM" id="CLU_2452908_0_0_9"/>
<gene>
    <name evidence="1" type="ordered locus">SELR_15210</name>
</gene>
<evidence type="ECO:0000313" key="2">
    <source>
        <dbReference type="Proteomes" id="UP000007887"/>
    </source>
</evidence>
<dbReference type="PATRIC" id="fig|927704.6.peg.1575"/>
<reference evidence="1 2" key="1">
    <citation type="submission" date="2011-10" db="EMBL/GenBank/DDBJ databases">
        <title>Whole genome sequence of Selenomonas ruminantium subsp. lactilytica TAM6421.</title>
        <authorList>
            <person name="Oguchi A."/>
            <person name="Ankai A."/>
            <person name="Kaneko J."/>
            <person name="Yamada-Narita S."/>
            <person name="Fukui S."/>
            <person name="Takahashi M."/>
            <person name="Onodera T."/>
            <person name="Kojima S."/>
            <person name="Fushimi T."/>
            <person name="Abe N."/>
            <person name="Kamio Y."/>
            <person name="Yamazaki S."/>
            <person name="Fujita N."/>
        </authorList>
    </citation>
    <scope>NUCLEOTIDE SEQUENCE [LARGE SCALE GENOMIC DNA]</scope>
    <source>
        <strain evidence="2">NBRC 103574 / TAM6421</strain>
    </source>
</reference>
<dbReference type="InterPro" id="IPR006311">
    <property type="entry name" value="TAT_signal"/>
</dbReference>
<dbReference type="NCBIfam" id="TIGR01409">
    <property type="entry name" value="TAT_signal_seq"/>
    <property type="match status" value="1"/>
</dbReference>
<evidence type="ECO:0008006" key="3">
    <source>
        <dbReference type="Google" id="ProtNLM"/>
    </source>
</evidence>
<proteinExistence type="predicted"/>
<dbReference type="RefSeq" id="WP_014424664.1">
    <property type="nucleotide sequence ID" value="NC_017068.1"/>
</dbReference>
<dbReference type="OrthoDB" id="9990752at2"/>
<dbReference type="PROSITE" id="PS51318">
    <property type="entry name" value="TAT"/>
    <property type="match status" value="1"/>
</dbReference>
<dbReference type="KEGG" id="sri:SELR_15210"/>